<dbReference type="Gene3D" id="6.10.110.10">
    <property type="match status" value="1"/>
</dbReference>
<dbReference type="InterPro" id="IPR009311">
    <property type="entry name" value="IFI6/IFI27-like"/>
</dbReference>
<name>A0A8I2YKE7_9AGAM</name>
<comment type="subcellular location">
    <subcellularLocation>
        <location evidence="1">Membrane</location>
        <topology evidence="1">Multi-pass membrane protein</topology>
    </subcellularLocation>
</comment>
<comment type="similarity">
    <text evidence="2">Belongs to the IFI6/IFI27 family.</text>
</comment>
<evidence type="ECO:0000313" key="7">
    <source>
        <dbReference type="EMBL" id="KAG6372868.1"/>
    </source>
</evidence>
<comment type="caution">
    <text evidence="7">The sequence shown here is derived from an EMBL/GenBank/DDBJ whole genome shotgun (WGS) entry which is preliminary data.</text>
</comment>
<evidence type="ECO:0000256" key="4">
    <source>
        <dbReference type="ARBA" id="ARBA00022989"/>
    </source>
</evidence>
<accession>A0A8I2YKE7</accession>
<feature type="transmembrane region" description="Helical" evidence="6">
    <location>
        <begin position="79"/>
        <end position="104"/>
    </location>
</feature>
<evidence type="ECO:0000256" key="6">
    <source>
        <dbReference type="SAM" id="Phobius"/>
    </source>
</evidence>
<keyword evidence="8" id="KW-1185">Reference proteome</keyword>
<evidence type="ECO:0000256" key="2">
    <source>
        <dbReference type="ARBA" id="ARBA00007262"/>
    </source>
</evidence>
<dbReference type="OrthoDB" id="2684228at2759"/>
<dbReference type="GO" id="GO:0016020">
    <property type="term" value="C:membrane"/>
    <property type="evidence" value="ECO:0007669"/>
    <property type="project" value="UniProtKB-SubCell"/>
</dbReference>
<organism evidence="7 8">
    <name type="scientific">Boletus reticuloceps</name>
    <dbReference type="NCBI Taxonomy" id="495285"/>
    <lineage>
        <taxon>Eukaryota</taxon>
        <taxon>Fungi</taxon>
        <taxon>Dikarya</taxon>
        <taxon>Basidiomycota</taxon>
        <taxon>Agaricomycotina</taxon>
        <taxon>Agaricomycetes</taxon>
        <taxon>Agaricomycetidae</taxon>
        <taxon>Boletales</taxon>
        <taxon>Boletineae</taxon>
        <taxon>Boletaceae</taxon>
        <taxon>Boletoideae</taxon>
        <taxon>Boletus</taxon>
    </lineage>
</organism>
<proteinExistence type="inferred from homology"/>
<reference evidence="7" key="1">
    <citation type="submission" date="2021-03" db="EMBL/GenBank/DDBJ databases">
        <title>Evolutionary innovations through gain and loss of genes in the ectomycorrhizal Boletales.</title>
        <authorList>
            <person name="Wu G."/>
            <person name="Miyauchi S."/>
            <person name="Morin E."/>
            <person name="Yang Z.-L."/>
            <person name="Xu J."/>
            <person name="Martin F.M."/>
        </authorList>
    </citation>
    <scope>NUCLEOTIDE SEQUENCE</scope>
    <source>
        <strain evidence="7">BR01</strain>
    </source>
</reference>
<evidence type="ECO:0000256" key="5">
    <source>
        <dbReference type="ARBA" id="ARBA00023136"/>
    </source>
</evidence>
<keyword evidence="5 6" id="KW-0472">Membrane</keyword>
<evidence type="ECO:0000256" key="3">
    <source>
        <dbReference type="ARBA" id="ARBA00022692"/>
    </source>
</evidence>
<evidence type="ECO:0000313" key="8">
    <source>
        <dbReference type="Proteomes" id="UP000683000"/>
    </source>
</evidence>
<dbReference type="AlphaFoldDB" id="A0A8I2YKE7"/>
<dbReference type="Pfam" id="PF06140">
    <property type="entry name" value="Ifi-6-16"/>
    <property type="match status" value="1"/>
</dbReference>
<gene>
    <name evidence="7" type="ORF">JVT61DRAFT_7302</name>
</gene>
<dbReference type="Proteomes" id="UP000683000">
    <property type="component" value="Unassembled WGS sequence"/>
</dbReference>
<dbReference type="InterPro" id="IPR038213">
    <property type="entry name" value="IFI6/IFI27-like_sf"/>
</dbReference>
<protein>
    <recommendedName>
        <fullName evidence="9">Transmembrane protein</fullName>
    </recommendedName>
</protein>
<feature type="transmembrane region" description="Helical" evidence="6">
    <location>
        <begin position="21"/>
        <end position="48"/>
    </location>
</feature>
<dbReference type="EMBL" id="JAGFBS010000025">
    <property type="protein sequence ID" value="KAG6372868.1"/>
    <property type="molecule type" value="Genomic_DNA"/>
</dbReference>
<keyword evidence="3 6" id="KW-0812">Transmembrane</keyword>
<keyword evidence="4 6" id="KW-1133">Transmembrane helix</keyword>
<evidence type="ECO:0008006" key="9">
    <source>
        <dbReference type="Google" id="ProtNLM"/>
    </source>
</evidence>
<evidence type="ECO:0000256" key="1">
    <source>
        <dbReference type="ARBA" id="ARBA00004141"/>
    </source>
</evidence>
<sequence>MPPRPIEDIDFPDLGEKTLELLRALWTFVCDICLVVWYYITAAFWAVWTYPPLEAFRIEFGAALIGLKDYAVAHPITSVAIIILAFVVVPGVLDAFNTCLLYCVGYRRRGVLRGSYAANYQSTSYGGNVRRSSTFARFQSQGAKGGGSPSWH</sequence>